<dbReference type="OrthoDB" id="3802848at2"/>
<dbReference type="GO" id="GO:0005737">
    <property type="term" value="C:cytoplasm"/>
    <property type="evidence" value="ECO:0007669"/>
    <property type="project" value="TreeGrafter"/>
</dbReference>
<dbReference type="GO" id="GO:0043041">
    <property type="term" value="P:amino acid activation for nonribosomal peptide biosynthetic process"/>
    <property type="evidence" value="ECO:0007669"/>
    <property type="project" value="TreeGrafter"/>
</dbReference>
<keyword evidence="5" id="KW-1185">Reference proteome</keyword>
<evidence type="ECO:0000313" key="5">
    <source>
        <dbReference type="Proteomes" id="UP001334804"/>
    </source>
</evidence>
<dbReference type="EMBL" id="FMIC01000002">
    <property type="protein sequence ID" value="SCL59506.1"/>
    <property type="molecule type" value="Genomic_DNA"/>
</dbReference>
<evidence type="ECO:0000313" key="4">
    <source>
        <dbReference type="Proteomes" id="UP000199343"/>
    </source>
</evidence>
<feature type="domain" description="AMP-dependent synthetase/ligase" evidence="1">
    <location>
        <begin position="8"/>
        <end position="355"/>
    </location>
</feature>
<organism evidence="2 4">
    <name type="scientific">Micromonospora peucetia</name>
    <dbReference type="NCBI Taxonomy" id="47871"/>
    <lineage>
        <taxon>Bacteria</taxon>
        <taxon>Bacillati</taxon>
        <taxon>Actinomycetota</taxon>
        <taxon>Actinomycetes</taxon>
        <taxon>Micromonosporales</taxon>
        <taxon>Micromonosporaceae</taxon>
        <taxon>Micromonospora</taxon>
    </lineage>
</organism>
<evidence type="ECO:0000313" key="3">
    <source>
        <dbReference type="EMBL" id="WSA35116.1"/>
    </source>
</evidence>
<dbReference type="InterPro" id="IPR020845">
    <property type="entry name" value="AMP-binding_CS"/>
</dbReference>
<dbReference type="AlphaFoldDB" id="A0A1C6UZP6"/>
<dbReference type="Proteomes" id="UP001334804">
    <property type="component" value="Chromosome"/>
</dbReference>
<dbReference type="Proteomes" id="UP000199343">
    <property type="component" value="Unassembled WGS sequence"/>
</dbReference>
<evidence type="ECO:0000259" key="1">
    <source>
        <dbReference type="Pfam" id="PF00501"/>
    </source>
</evidence>
<proteinExistence type="predicted"/>
<protein>
    <submittedName>
        <fullName evidence="3">AMP-binding protein</fullName>
    </submittedName>
    <submittedName>
        <fullName evidence="2">Amino acid adenylation domain-containing protein</fullName>
    </submittedName>
</protein>
<dbReference type="InterPro" id="IPR000873">
    <property type="entry name" value="AMP-dep_synth/lig_dom"/>
</dbReference>
<dbReference type="Pfam" id="PF00501">
    <property type="entry name" value="AMP-binding"/>
    <property type="match status" value="1"/>
</dbReference>
<dbReference type="Gene3D" id="3.30.300.30">
    <property type="match status" value="1"/>
</dbReference>
<dbReference type="PROSITE" id="PS00455">
    <property type="entry name" value="AMP_BINDING"/>
    <property type="match status" value="1"/>
</dbReference>
<dbReference type="PANTHER" id="PTHR45527:SF1">
    <property type="entry name" value="FATTY ACID SYNTHASE"/>
    <property type="match status" value="1"/>
</dbReference>
<evidence type="ECO:0000313" key="2">
    <source>
        <dbReference type="EMBL" id="SCL59506.1"/>
    </source>
</evidence>
<sequence>MLHDWFIRSVEKYPDEPALIADGRQLSYAEMDEVSCSIGHRLLAEGVARPRVGLLATRTVETYAAYIAGLRIGGVVVPLDPSHPADRLAMIARSAGLDFIVADDTADAALLDVLPARVVSIGSSAASDAAAGSALRDNSPDWAGKPDDLAYLLFTSGSTGRPKGVPIRHGNVDPFIEFNVARYGMGPGCRHSQMFSLTFDLSVFDMFVTWGSGAALVIPSADDVYDPIAFVNKNRLTHWFCVPSLVSMASRARLLSPGCMPSLRWSLFCGEQLTLNQAQAWAEAAPNSALENLYGPTELTVAMTSYRLPKERSAWPATSNGTVPIGAVYPHLDFQIDPEFGELQVRGSQRFHGYHDAKDNEGRFIEPALPRPGSDRHEPGPEAWYRTGDRIVLENGVLVHLGRLDHQVKIRGYRIEMPETESALRMWGGVDDAVVHAVAHLDGQLELAAACTGDVPSVSELRKRLRPHLPDYMIPTRIANLAGLPVNDRGKIDRTACAELLQKKFAR</sequence>
<reference evidence="2 4" key="1">
    <citation type="submission" date="2016-06" db="EMBL/GenBank/DDBJ databases">
        <authorList>
            <person name="Kjaerup R.B."/>
            <person name="Dalgaard T.S."/>
            <person name="Juul-Madsen H.R."/>
        </authorList>
    </citation>
    <scope>NUCLEOTIDE SEQUENCE [LARGE SCALE GENOMIC DNA]</scope>
    <source>
        <strain evidence="2 4">DSM 43363</strain>
    </source>
</reference>
<dbReference type="SUPFAM" id="SSF56801">
    <property type="entry name" value="Acetyl-CoA synthetase-like"/>
    <property type="match status" value="1"/>
</dbReference>
<dbReference type="EMBL" id="CP109071">
    <property type="protein sequence ID" value="WSA35116.1"/>
    <property type="molecule type" value="Genomic_DNA"/>
</dbReference>
<dbReference type="InterPro" id="IPR045851">
    <property type="entry name" value="AMP-bd_C_sf"/>
</dbReference>
<dbReference type="RefSeq" id="WP_091625998.1">
    <property type="nucleotide sequence ID" value="NZ_CP109071.1"/>
</dbReference>
<dbReference type="GO" id="GO:0031177">
    <property type="term" value="F:phosphopantetheine binding"/>
    <property type="evidence" value="ECO:0007669"/>
    <property type="project" value="TreeGrafter"/>
</dbReference>
<reference evidence="3 5" key="2">
    <citation type="submission" date="2022-10" db="EMBL/GenBank/DDBJ databases">
        <title>The complete genomes of actinobacterial strains from the NBC collection.</title>
        <authorList>
            <person name="Joergensen T.S."/>
            <person name="Alvarez Arevalo M."/>
            <person name="Sterndorff E.B."/>
            <person name="Faurdal D."/>
            <person name="Vuksanovic O."/>
            <person name="Mourched A.-S."/>
            <person name="Charusanti P."/>
            <person name="Shaw S."/>
            <person name="Blin K."/>
            <person name="Weber T."/>
        </authorList>
    </citation>
    <scope>NUCLEOTIDE SEQUENCE [LARGE SCALE GENOMIC DNA]</scope>
    <source>
        <strain evidence="3 5">NBC 01809</strain>
    </source>
</reference>
<gene>
    <name evidence="2" type="ORF">GA0070608_2159</name>
    <name evidence="3" type="ORF">OIE14_14260</name>
</gene>
<dbReference type="GO" id="GO:0044550">
    <property type="term" value="P:secondary metabolite biosynthetic process"/>
    <property type="evidence" value="ECO:0007669"/>
    <property type="project" value="TreeGrafter"/>
</dbReference>
<accession>A0A1C6UZP6</accession>
<dbReference type="Gene3D" id="3.40.50.12780">
    <property type="entry name" value="N-terminal domain of ligase-like"/>
    <property type="match status" value="1"/>
</dbReference>
<dbReference type="InterPro" id="IPR042099">
    <property type="entry name" value="ANL_N_sf"/>
</dbReference>
<dbReference type="PANTHER" id="PTHR45527">
    <property type="entry name" value="NONRIBOSOMAL PEPTIDE SYNTHETASE"/>
    <property type="match status" value="1"/>
</dbReference>
<dbReference type="STRING" id="47871.GA0070608_2159"/>
<name>A0A1C6UZP6_9ACTN</name>